<reference evidence="2 3" key="1">
    <citation type="submission" date="2018-02" db="EMBL/GenBank/DDBJ databases">
        <title>Genomic Encyclopedia of Archaeal and Bacterial Type Strains, Phase II (KMG-II): from individual species to whole genera.</title>
        <authorList>
            <person name="Goeker M."/>
        </authorList>
    </citation>
    <scope>NUCLEOTIDE SEQUENCE [LARGE SCALE GENOMIC DNA]</scope>
    <source>
        <strain evidence="2 3">DSM 16809</strain>
    </source>
</reference>
<evidence type="ECO:0000313" key="3">
    <source>
        <dbReference type="Proteomes" id="UP000239002"/>
    </source>
</evidence>
<organism evidence="2 3">
    <name type="scientific">Nonlabens xylanidelens</name>
    <dbReference type="NCBI Taxonomy" id="191564"/>
    <lineage>
        <taxon>Bacteria</taxon>
        <taxon>Pseudomonadati</taxon>
        <taxon>Bacteroidota</taxon>
        <taxon>Flavobacteriia</taxon>
        <taxon>Flavobacteriales</taxon>
        <taxon>Flavobacteriaceae</taxon>
        <taxon>Nonlabens</taxon>
    </lineage>
</organism>
<dbReference type="Proteomes" id="UP000239002">
    <property type="component" value="Unassembled WGS sequence"/>
</dbReference>
<evidence type="ECO:0000313" key="2">
    <source>
        <dbReference type="EMBL" id="PPK95526.1"/>
    </source>
</evidence>
<proteinExistence type="predicted"/>
<name>A0A2S6IMZ4_9FLAO</name>
<feature type="domain" description="DUF547" evidence="1">
    <location>
        <begin position="143"/>
        <end position="247"/>
    </location>
</feature>
<dbReference type="Pfam" id="PF04784">
    <property type="entry name" value="DUF547"/>
    <property type="match status" value="1"/>
</dbReference>
<dbReference type="PANTHER" id="PTHR46361:SF3">
    <property type="entry name" value="ELECTRON CARRIER_ PROTEIN DISULFIDE OXIDOREDUCTASE"/>
    <property type="match status" value="1"/>
</dbReference>
<evidence type="ECO:0000259" key="1">
    <source>
        <dbReference type="Pfam" id="PF04784"/>
    </source>
</evidence>
<dbReference type="RefSeq" id="WP_245890642.1">
    <property type="nucleotide sequence ID" value="NZ_MQVW01000002.1"/>
</dbReference>
<sequence>MRNLLALLTVVLFITSCNSQKKIAEEHPKSKEVSVPMSNEVAVSQPALMEAVKKTPSIHLEVPKITENSLQEPKEEKSMEETVIQAPVPAIETSTTIDHSSFDQLLKKYVTDDGHVDYAGLKKERKKLSSYIVLIKNNAPEDSWTKNDLLAYYMNAYNAMTIDLILRNYPTESIKDIKNPWEQRFWQIGDKWINLEEIEHQILRKMDDPRIHFGINCASFSCPPLMNEAFVADKVDSQLHQLAVQFVNDSKRNSITADRVEISNIFKWFKKDFTQEGDIVDFLNKYSKVKINADARVRYMDYNWNLNK</sequence>
<comment type="caution">
    <text evidence="2">The sequence shown here is derived from an EMBL/GenBank/DDBJ whole genome shotgun (WGS) entry which is preliminary data.</text>
</comment>
<dbReference type="EMBL" id="PTJE01000002">
    <property type="protein sequence ID" value="PPK95526.1"/>
    <property type="molecule type" value="Genomic_DNA"/>
</dbReference>
<dbReference type="AlphaFoldDB" id="A0A2S6IMZ4"/>
<accession>A0A2S6IMZ4</accession>
<dbReference type="PROSITE" id="PS51257">
    <property type="entry name" value="PROKAR_LIPOPROTEIN"/>
    <property type="match status" value="1"/>
</dbReference>
<keyword evidence="3" id="KW-1185">Reference proteome</keyword>
<dbReference type="InterPro" id="IPR006869">
    <property type="entry name" value="DUF547"/>
</dbReference>
<dbReference type="PANTHER" id="PTHR46361">
    <property type="entry name" value="ELECTRON CARRIER/ PROTEIN DISULFIDE OXIDOREDUCTASE"/>
    <property type="match status" value="1"/>
</dbReference>
<gene>
    <name evidence="2" type="ORF">LY01_01114</name>
</gene>
<protein>
    <submittedName>
        <fullName evidence="2">Uncharacterized protein DUF547</fullName>
    </submittedName>
</protein>